<evidence type="ECO:0000259" key="1">
    <source>
        <dbReference type="Pfam" id="PF04993"/>
    </source>
</evidence>
<dbReference type="PANTHER" id="PTHR36121">
    <property type="entry name" value="PROTEIN SXY"/>
    <property type="match status" value="1"/>
</dbReference>
<dbReference type="RefSeq" id="WP_153235890.1">
    <property type="nucleotide sequence ID" value="NZ_WINI01000008.1"/>
</dbReference>
<dbReference type="PANTHER" id="PTHR36121:SF1">
    <property type="entry name" value="PROTEIN SXY"/>
    <property type="match status" value="1"/>
</dbReference>
<gene>
    <name evidence="2" type="ORF">GEV47_16540</name>
</gene>
<keyword evidence="3" id="KW-1185">Reference proteome</keyword>
<comment type="caution">
    <text evidence="2">The sequence shown here is derived from an EMBL/GenBank/DDBJ whole genome shotgun (WGS) entry which is preliminary data.</text>
</comment>
<name>A0A843Z0D4_9BURK</name>
<accession>A0A843Z0D4</accession>
<sequence length="121" mass="13799">MAKKNEYVAWLCEQLAPLGSLRVKSMFGGYGLYCDELFFAIIYDDMLFLKADSMSEAEWVAQGLEQFTYELSNGRIGAMKYYMPPEAALEDQQELLVWARKALAAALRAPARKKKWQKSNA</sequence>
<dbReference type="InterPro" id="IPR047525">
    <property type="entry name" value="TfoX-like"/>
</dbReference>
<evidence type="ECO:0000313" key="2">
    <source>
        <dbReference type="EMBL" id="MQR02286.1"/>
    </source>
</evidence>
<protein>
    <submittedName>
        <fullName evidence="2">Transcriptional regulator</fullName>
    </submittedName>
</protein>
<feature type="domain" description="TfoX N-terminal" evidence="1">
    <location>
        <begin position="13"/>
        <end position="106"/>
    </location>
</feature>
<organism evidence="2 3">
    <name type="scientific">Glaciimonas soli</name>
    <dbReference type="NCBI Taxonomy" id="2590999"/>
    <lineage>
        <taxon>Bacteria</taxon>
        <taxon>Pseudomonadati</taxon>
        <taxon>Pseudomonadota</taxon>
        <taxon>Betaproteobacteria</taxon>
        <taxon>Burkholderiales</taxon>
        <taxon>Oxalobacteraceae</taxon>
        <taxon>Glaciimonas</taxon>
    </lineage>
</organism>
<dbReference type="InterPro" id="IPR007076">
    <property type="entry name" value="TfoX_N"/>
</dbReference>
<dbReference type="OrthoDB" id="8687154at2"/>
<dbReference type="Gene3D" id="3.30.1460.30">
    <property type="entry name" value="YgaC/TfoX-N like chaperone"/>
    <property type="match status" value="1"/>
</dbReference>
<dbReference type="Proteomes" id="UP000451565">
    <property type="component" value="Unassembled WGS sequence"/>
</dbReference>
<dbReference type="AlphaFoldDB" id="A0A843Z0D4"/>
<dbReference type="EMBL" id="WINI01000008">
    <property type="protein sequence ID" value="MQR02286.1"/>
    <property type="molecule type" value="Genomic_DNA"/>
</dbReference>
<reference evidence="2 3" key="1">
    <citation type="submission" date="2019-10" db="EMBL/GenBank/DDBJ databases">
        <title>Glaciimonas soli sp. nov., a psychrophilic bacterium isolated from the forest soil of a high elevation mountain in Taiwan.</title>
        <authorList>
            <person name="Wang L.-T."/>
            <person name="Shieh W.Y."/>
        </authorList>
    </citation>
    <scope>NUCLEOTIDE SEQUENCE [LARGE SCALE GENOMIC DNA]</scope>
    <source>
        <strain evidence="2 3">GS1</strain>
    </source>
</reference>
<proteinExistence type="predicted"/>
<dbReference type="Pfam" id="PF04993">
    <property type="entry name" value="TfoX_N"/>
    <property type="match status" value="1"/>
</dbReference>
<evidence type="ECO:0000313" key="3">
    <source>
        <dbReference type="Proteomes" id="UP000451565"/>
    </source>
</evidence>
<dbReference type="SUPFAM" id="SSF159894">
    <property type="entry name" value="YgaC/TfoX-N like"/>
    <property type="match status" value="1"/>
</dbReference>